<name>A0ACD3AVQ9_9AGAR</name>
<accession>A0ACD3AVQ9</accession>
<dbReference type="EMBL" id="ML208332">
    <property type="protein sequence ID" value="TFK69364.1"/>
    <property type="molecule type" value="Genomic_DNA"/>
</dbReference>
<evidence type="ECO:0000313" key="2">
    <source>
        <dbReference type="Proteomes" id="UP000308600"/>
    </source>
</evidence>
<gene>
    <name evidence="1" type="ORF">BDN72DRAFT_616648</name>
</gene>
<evidence type="ECO:0000313" key="1">
    <source>
        <dbReference type="EMBL" id="TFK69364.1"/>
    </source>
</evidence>
<proteinExistence type="predicted"/>
<keyword evidence="2" id="KW-1185">Reference proteome</keyword>
<protein>
    <submittedName>
        <fullName evidence="1">Uncharacterized protein</fullName>
    </submittedName>
</protein>
<reference evidence="1 2" key="1">
    <citation type="journal article" date="2019" name="Nat. Ecol. Evol.">
        <title>Megaphylogeny resolves global patterns of mushroom evolution.</title>
        <authorList>
            <person name="Varga T."/>
            <person name="Krizsan K."/>
            <person name="Foldi C."/>
            <person name="Dima B."/>
            <person name="Sanchez-Garcia M."/>
            <person name="Sanchez-Ramirez S."/>
            <person name="Szollosi G.J."/>
            <person name="Szarkandi J.G."/>
            <person name="Papp V."/>
            <person name="Albert L."/>
            <person name="Andreopoulos W."/>
            <person name="Angelini C."/>
            <person name="Antonin V."/>
            <person name="Barry K.W."/>
            <person name="Bougher N.L."/>
            <person name="Buchanan P."/>
            <person name="Buyck B."/>
            <person name="Bense V."/>
            <person name="Catcheside P."/>
            <person name="Chovatia M."/>
            <person name="Cooper J."/>
            <person name="Damon W."/>
            <person name="Desjardin D."/>
            <person name="Finy P."/>
            <person name="Geml J."/>
            <person name="Haridas S."/>
            <person name="Hughes K."/>
            <person name="Justo A."/>
            <person name="Karasinski D."/>
            <person name="Kautmanova I."/>
            <person name="Kiss B."/>
            <person name="Kocsube S."/>
            <person name="Kotiranta H."/>
            <person name="LaButti K.M."/>
            <person name="Lechner B.E."/>
            <person name="Liimatainen K."/>
            <person name="Lipzen A."/>
            <person name="Lukacs Z."/>
            <person name="Mihaltcheva S."/>
            <person name="Morgado L.N."/>
            <person name="Niskanen T."/>
            <person name="Noordeloos M.E."/>
            <person name="Ohm R.A."/>
            <person name="Ortiz-Santana B."/>
            <person name="Ovrebo C."/>
            <person name="Racz N."/>
            <person name="Riley R."/>
            <person name="Savchenko A."/>
            <person name="Shiryaev A."/>
            <person name="Soop K."/>
            <person name="Spirin V."/>
            <person name="Szebenyi C."/>
            <person name="Tomsovsky M."/>
            <person name="Tulloss R.E."/>
            <person name="Uehling J."/>
            <person name="Grigoriev I.V."/>
            <person name="Vagvolgyi C."/>
            <person name="Papp T."/>
            <person name="Martin F.M."/>
            <person name="Miettinen O."/>
            <person name="Hibbett D.S."/>
            <person name="Nagy L.G."/>
        </authorList>
    </citation>
    <scope>NUCLEOTIDE SEQUENCE [LARGE SCALE GENOMIC DNA]</scope>
    <source>
        <strain evidence="1 2">NL-1719</strain>
    </source>
</reference>
<dbReference type="Proteomes" id="UP000308600">
    <property type="component" value="Unassembled WGS sequence"/>
</dbReference>
<organism evidence="1 2">
    <name type="scientific">Pluteus cervinus</name>
    <dbReference type="NCBI Taxonomy" id="181527"/>
    <lineage>
        <taxon>Eukaryota</taxon>
        <taxon>Fungi</taxon>
        <taxon>Dikarya</taxon>
        <taxon>Basidiomycota</taxon>
        <taxon>Agaricomycotina</taxon>
        <taxon>Agaricomycetes</taxon>
        <taxon>Agaricomycetidae</taxon>
        <taxon>Agaricales</taxon>
        <taxon>Pluteineae</taxon>
        <taxon>Pluteaceae</taxon>
        <taxon>Pluteus</taxon>
    </lineage>
</organism>
<sequence>MFGIQINLNSTVAHIAFAWIENDICDEGQLPTVHVVMSPHNTRPNPTLGVFNLANDDSVLALIQFFSAVRHEMIALKKEAFNIEKSYIFKPLDWRASITRQLASEDELDMMDPDIAAICAWQDDVPCEGDPNSQSMLDDEEDNSSMSPSDNLYLGPDCDSVLDQWLFVRISHGVLRLKSIDLLTDVQAFEEEVNTMVDLYNEISQIYWPQEWTNVDSLPLVDIVLEPARQSLWEEYENRKPLESIRDAGDGLTLRLRSFFNQLLHITHDAQPQPDCVNGRVRSWLRALISPHQWLALLYSLLEMPSHQSAPIIFTECNVNLARNERLAELLSGSIELKDQTLREFHHKYPAILLRVRVQTLHLAVTASANQEEEIWQQRQYQSLLIQRNDQLGAHPAHAALHLINEARFSPTGGVCNAIACISIPDIFTQEAVNSFESRDAFQEFLDSFLFVTSHNGELEEFSIFQIQRTSRSDESKLLLPMLIVEIGGYPFGREGRASAPTQTKMLSTSAASFLAAIGIKDFPVFHLTIDGGIGVLGMTWYSSAEKGILYTERHLVIYDLSDPFSVYHFAGTLLQLRQRSDALAQAFEDVKTDFLGKLAHPEGRKELEWSQKAQREHYWEAMNVAEKVIKGTCTMRWAPDN</sequence>